<name>A0ABP6CAW7_9ACTN</name>
<feature type="region of interest" description="Disordered" evidence="1">
    <location>
        <begin position="1"/>
        <end position="37"/>
    </location>
</feature>
<sequence length="124" mass="13368">MDERAPSPPCPRWAPAPPPRPFTPSLRPRPPRAPPLTSSLMRTLSAATGQRSLGDPAVTYPLWPPLTSGCPRTSTEETAYPVEVAYAYESIDPTLLASLFTSSLFTPTGPGPSPGPRRPQNRPH</sequence>
<evidence type="ECO:0000313" key="3">
    <source>
        <dbReference type="Proteomes" id="UP001501447"/>
    </source>
</evidence>
<organism evidence="2 3">
    <name type="scientific">Streptomyces axinellae</name>
    <dbReference type="NCBI Taxonomy" id="552788"/>
    <lineage>
        <taxon>Bacteria</taxon>
        <taxon>Bacillati</taxon>
        <taxon>Actinomycetota</taxon>
        <taxon>Actinomycetes</taxon>
        <taxon>Kitasatosporales</taxon>
        <taxon>Streptomycetaceae</taxon>
        <taxon>Streptomyces</taxon>
    </lineage>
</organism>
<evidence type="ECO:0000256" key="1">
    <source>
        <dbReference type="SAM" id="MobiDB-lite"/>
    </source>
</evidence>
<dbReference type="EMBL" id="BAAARJ010000007">
    <property type="protein sequence ID" value="GAA2611231.1"/>
    <property type="molecule type" value="Genomic_DNA"/>
</dbReference>
<keyword evidence="3" id="KW-1185">Reference proteome</keyword>
<feature type="compositionally biased region" description="Pro residues" evidence="1">
    <location>
        <begin position="1"/>
        <end position="34"/>
    </location>
</feature>
<dbReference type="Proteomes" id="UP001501447">
    <property type="component" value="Unassembled WGS sequence"/>
</dbReference>
<gene>
    <name evidence="2" type="ORF">GCM10009863_26050</name>
</gene>
<protein>
    <submittedName>
        <fullName evidence="2">Uncharacterized protein</fullName>
    </submittedName>
</protein>
<feature type="region of interest" description="Disordered" evidence="1">
    <location>
        <begin position="102"/>
        <end position="124"/>
    </location>
</feature>
<proteinExistence type="predicted"/>
<accession>A0ABP6CAW7</accession>
<reference evidence="3" key="1">
    <citation type="journal article" date="2019" name="Int. J. Syst. Evol. Microbiol.">
        <title>The Global Catalogue of Microorganisms (GCM) 10K type strain sequencing project: providing services to taxonomists for standard genome sequencing and annotation.</title>
        <authorList>
            <consortium name="The Broad Institute Genomics Platform"/>
            <consortium name="The Broad Institute Genome Sequencing Center for Infectious Disease"/>
            <person name="Wu L."/>
            <person name="Ma J."/>
        </authorList>
    </citation>
    <scope>NUCLEOTIDE SEQUENCE [LARGE SCALE GENOMIC DNA]</scope>
    <source>
        <strain evidence="3">JCM 16373</strain>
    </source>
</reference>
<evidence type="ECO:0000313" key="2">
    <source>
        <dbReference type="EMBL" id="GAA2611231.1"/>
    </source>
</evidence>
<comment type="caution">
    <text evidence="2">The sequence shown here is derived from an EMBL/GenBank/DDBJ whole genome shotgun (WGS) entry which is preliminary data.</text>
</comment>